<evidence type="ECO:0008006" key="3">
    <source>
        <dbReference type="Google" id="ProtNLM"/>
    </source>
</evidence>
<protein>
    <recommendedName>
        <fullName evidence="3">Lipoprotein</fullName>
    </recommendedName>
</protein>
<accession>A0A0M3AUB6</accession>
<dbReference type="Proteomes" id="UP000033874">
    <property type="component" value="Unassembled WGS sequence"/>
</dbReference>
<dbReference type="PROSITE" id="PS51257">
    <property type="entry name" value="PROKAR_LIPOPROTEIN"/>
    <property type="match status" value="1"/>
</dbReference>
<dbReference type="STRING" id="56193.YP76_09325"/>
<dbReference type="PATRIC" id="fig|56193.3.peg.1933"/>
<dbReference type="RefSeq" id="WP_046763659.1">
    <property type="nucleotide sequence ID" value="NZ_LBIC01000004.1"/>
</dbReference>
<proteinExistence type="predicted"/>
<evidence type="ECO:0000313" key="1">
    <source>
        <dbReference type="EMBL" id="KKW92144.1"/>
    </source>
</evidence>
<gene>
    <name evidence="1" type="ORF">YP76_09325</name>
</gene>
<comment type="caution">
    <text evidence="1">The sequence shown here is derived from an EMBL/GenBank/DDBJ whole genome shotgun (WGS) entry which is preliminary data.</text>
</comment>
<sequence length="108" mass="11568">MRKWMILAGVFSLMACGESSEKITAVDNQAAPESGAAAQVARLDETQRNGVLERAVRASGEACPTVTRSERTEVRHGVMGWKAQCNDGTAHLIEIQADGTANVTSRTH</sequence>
<name>A0A0M3AUB6_9SPHN</name>
<keyword evidence="2" id="KW-1185">Reference proteome</keyword>
<reference evidence="1 2" key="1">
    <citation type="submission" date="2015-04" db="EMBL/GenBank/DDBJ databases">
        <title>Genome sequence of aromatic hydrocarbons-degrading Sphingobium chungbukense DJ77.</title>
        <authorList>
            <person name="Kim Y.-C."/>
            <person name="Chae J.-C."/>
        </authorList>
    </citation>
    <scope>NUCLEOTIDE SEQUENCE [LARGE SCALE GENOMIC DNA]</scope>
    <source>
        <strain evidence="1 2">DJ77</strain>
    </source>
</reference>
<dbReference type="EMBL" id="LBIC01000004">
    <property type="protein sequence ID" value="KKW92144.1"/>
    <property type="molecule type" value="Genomic_DNA"/>
</dbReference>
<dbReference type="AlphaFoldDB" id="A0A0M3AUB6"/>
<evidence type="ECO:0000313" key="2">
    <source>
        <dbReference type="Proteomes" id="UP000033874"/>
    </source>
</evidence>
<organism evidence="1 2">
    <name type="scientific">Sphingobium chungbukense</name>
    <dbReference type="NCBI Taxonomy" id="56193"/>
    <lineage>
        <taxon>Bacteria</taxon>
        <taxon>Pseudomonadati</taxon>
        <taxon>Pseudomonadota</taxon>
        <taxon>Alphaproteobacteria</taxon>
        <taxon>Sphingomonadales</taxon>
        <taxon>Sphingomonadaceae</taxon>
        <taxon>Sphingobium</taxon>
    </lineage>
</organism>